<proteinExistence type="predicted"/>
<dbReference type="HOGENOM" id="CLU_038371_0_0_0"/>
<dbReference type="Gene3D" id="3.40.50.2000">
    <property type="entry name" value="Glycogen Phosphorylase B"/>
    <property type="match status" value="2"/>
</dbReference>
<protein>
    <submittedName>
        <fullName evidence="4">Uncharacterized protein</fullName>
    </submittedName>
</protein>
<gene>
    <name evidence="4" type="ORF">Y981_02675</name>
</gene>
<evidence type="ECO:0000313" key="5">
    <source>
        <dbReference type="Proteomes" id="UP000027059"/>
    </source>
</evidence>
<sequence length="455" mass="51480">MQTDLYSLMPAVCPYRWMKTDSWFQDTGQSPRMDLRPVFPLLRTGKDPCFDEGDPAIRRLLEQRPGHPVVVVKFSGWGTLLGMLGFFRHLKSAFPDNRPVLVTNPENRPMLEHLAPWLDVIYKNVPPENPFPAFLSLALSLRRLRPALFIDLQIFTRKTLSANLSRLSGSPVRIGFVGRKREWRSFGMTHRFFHNRHFPPSIALGQLSRFLGLPLSDETTPFLPGIHKQCEAKIRLLLGQPPFRTGKTIVVNPNASGKSGERRWPAESFLEVIRMLLERHGDLRIALTGTQEERALVRSIQERLSLSHRDRVSNLAGCLTFSELHALLHLSDGYLGNDSGPLHLALATGTPTLGLFGPTHPDLILPSRPFPKALFLYEPHYCSPCLHQSDIPPCGGDNLCMQSLTPASVLHALEHLLWGAGDKQRLRQVWSRENQPHRAARTGTPLALYRQRDER</sequence>
<evidence type="ECO:0000313" key="4">
    <source>
        <dbReference type="EMBL" id="AIA31498.1"/>
    </source>
</evidence>
<dbReference type="InterPro" id="IPR051199">
    <property type="entry name" value="LPS_LOS_Heptosyltrfase"/>
</dbReference>
<dbReference type="Pfam" id="PF01075">
    <property type="entry name" value="Glyco_transf_9"/>
    <property type="match status" value="1"/>
</dbReference>
<organism evidence="4 5">
    <name type="scientific">Leptospirillum ferriphilum YSK</name>
    <dbReference type="NCBI Taxonomy" id="1441628"/>
    <lineage>
        <taxon>Bacteria</taxon>
        <taxon>Pseudomonadati</taxon>
        <taxon>Nitrospirota</taxon>
        <taxon>Nitrospiria</taxon>
        <taxon>Nitrospirales</taxon>
        <taxon>Nitrospiraceae</taxon>
        <taxon>Leptospirillum</taxon>
    </lineage>
</organism>
<dbReference type="PANTHER" id="PTHR30160:SF7">
    <property type="entry name" value="ADP-HEPTOSE--LPS HEPTOSYLTRANSFERASE 2"/>
    <property type="match status" value="1"/>
</dbReference>
<dbReference type="Proteomes" id="UP000027059">
    <property type="component" value="Chromosome"/>
</dbReference>
<dbReference type="GO" id="GO:0008713">
    <property type="term" value="F:ADP-heptose-lipopolysaccharide heptosyltransferase activity"/>
    <property type="evidence" value="ECO:0007669"/>
    <property type="project" value="TreeGrafter"/>
</dbReference>
<dbReference type="SUPFAM" id="SSF53756">
    <property type="entry name" value="UDP-Glycosyltransferase/glycogen phosphorylase"/>
    <property type="match status" value="1"/>
</dbReference>
<name>A0A059XX54_9BACT</name>
<dbReference type="GO" id="GO:0005829">
    <property type="term" value="C:cytosol"/>
    <property type="evidence" value="ECO:0007669"/>
    <property type="project" value="TreeGrafter"/>
</dbReference>
<keyword evidence="2" id="KW-0808">Transferase</keyword>
<dbReference type="CDD" id="cd03789">
    <property type="entry name" value="GT9_LPS_heptosyltransferase"/>
    <property type="match status" value="1"/>
</dbReference>
<dbReference type="EMBL" id="CP007243">
    <property type="protein sequence ID" value="AIA31498.1"/>
    <property type="molecule type" value="Genomic_DNA"/>
</dbReference>
<keyword evidence="5" id="KW-1185">Reference proteome</keyword>
<dbReference type="AlphaFoldDB" id="A0A059XX54"/>
<dbReference type="PANTHER" id="PTHR30160">
    <property type="entry name" value="TETRAACYLDISACCHARIDE 4'-KINASE-RELATED"/>
    <property type="match status" value="1"/>
</dbReference>
<evidence type="ECO:0000256" key="3">
    <source>
        <dbReference type="SAM" id="MobiDB-lite"/>
    </source>
</evidence>
<keyword evidence="1" id="KW-0328">Glycosyltransferase</keyword>
<dbReference type="KEGG" id="lfp:Y981_02675"/>
<feature type="region of interest" description="Disordered" evidence="3">
    <location>
        <begin position="434"/>
        <end position="455"/>
    </location>
</feature>
<accession>A0A059XX54</accession>
<reference evidence="4 5" key="2">
    <citation type="journal article" date="2015" name="Biomed. Res. Int.">
        <title>Effects of Arsenite Resistance on the Growth and Functional Gene Expression of Leptospirillum ferriphilum and Acidithiobacillus thiooxidans in Pure Culture and Coculture.</title>
        <authorList>
            <person name="Jiang H."/>
            <person name="Liang Y."/>
            <person name="Yin H."/>
            <person name="Xiao Y."/>
            <person name="Guo X."/>
            <person name="Xu Y."/>
            <person name="Hu Q."/>
            <person name="Liu H."/>
            <person name="Liu X."/>
        </authorList>
    </citation>
    <scope>NUCLEOTIDE SEQUENCE [LARGE SCALE GENOMIC DNA]</scope>
    <source>
        <strain evidence="4 5">YSK</strain>
    </source>
</reference>
<dbReference type="InterPro" id="IPR002201">
    <property type="entry name" value="Glyco_trans_9"/>
</dbReference>
<evidence type="ECO:0000256" key="1">
    <source>
        <dbReference type="ARBA" id="ARBA00022676"/>
    </source>
</evidence>
<evidence type="ECO:0000256" key="2">
    <source>
        <dbReference type="ARBA" id="ARBA00022679"/>
    </source>
</evidence>
<reference evidence="5" key="1">
    <citation type="submission" date="2014-02" db="EMBL/GenBank/DDBJ databases">
        <title>Complete genome sequence and comparative genomic analysis of the nitrogen-fixing bacterium Leptospirillum ferriphilum YSK.</title>
        <authorList>
            <person name="Guo X."/>
            <person name="Yin H."/>
            <person name="Liang Y."/>
            <person name="Hu Q."/>
            <person name="Ma L."/>
            <person name="Xiao Y."/>
            <person name="Zhang X."/>
            <person name="Qiu G."/>
            <person name="Liu X."/>
        </authorList>
    </citation>
    <scope>NUCLEOTIDE SEQUENCE [LARGE SCALE GENOMIC DNA]</scope>
    <source>
        <strain evidence="5">YSK</strain>
    </source>
</reference>
<dbReference type="GO" id="GO:0009244">
    <property type="term" value="P:lipopolysaccharide core region biosynthetic process"/>
    <property type="evidence" value="ECO:0007669"/>
    <property type="project" value="TreeGrafter"/>
</dbReference>